<name>A0A136Q572_9FIRM</name>
<protein>
    <submittedName>
        <fullName evidence="1">Uncharacterized protein</fullName>
    </submittedName>
</protein>
<accession>A0A136Q572</accession>
<dbReference type="STRING" id="626937.HMPREF3293_01293"/>
<dbReference type="Proteomes" id="UP000070366">
    <property type="component" value="Unassembled WGS sequence"/>
</dbReference>
<sequence length="42" mass="4943">MTDPFFSLSFSLNPFPQKSEKRRPRYLNKKAAPFFCENSCPD</sequence>
<evidence type="ECO:0000313" key="2">
    <source>
        <dbReference type="Proteomes" id="UP000070366"/>
    </source>
</evidence>
<reference evidence="1 2" key="1">
    <citation type="submission" date="2016-02" db="EMBL/GenBank/DDBJ databases">
        <authorList>
            <person name="Wen L."/>
            <person name="He K."/>
            <person name="Yang H."/>
        </authorList>
    </citation>
    <scope>NUCLEOTIDE SEQUENCE [LARGE SCALE GENOMIC DNA]</scope>
    <source>
        <strain evidence="1 2">DSM 22607</strain>
    </source>
</reference>
<evidence type="ECO:0000313" key="1">
    <source>
        <dbReference type="EMBL" id="KXK65800.1"/>
    </source>
</evidence>
<keyword evidence="2" id="KW-1185">Reference proteome</keyword>
<organism evidence="1 2">
    <name type="scientific">Christensenella minuta</name>
    <dbReference type="NCBI Taxonomy" id="626937"/>
    <lineage>
        <taxon>Bacteria</taxon>
        <taxon>Bacillati</taxon>
        <taxon>Bacillota</taxon>
        <taxon>Clostridia</taxon>
        <taxon>Christensenellales</taxon>
        <taxon>Christensenellaceae</taxon>
        <taxon>Christensenella</taxon>
    </lineage>
</organism>
<proteinExistence type="predicted"/>
<comment type="caution">
    <text evidence="1">The sequence shown here is derived from an EMBL/GenBank/DDBJ whole genome shotgun (WGS) entry which is preliminary data.</text>
</comment>
<gene>
    <name evidence="1" type="ORF">HMPREF3293_01293</name>
</gene>
<dbReference type="EMBL" id="LSZW01000055">
    <property type="protein sequence ID" value="KXK65800.1"/>
    <property type="molecule type" value="Genomic_DNA"/>
</dbReference>
<dbReference type="AlphaFoldDB" id="A0A136Q572"/>